<dbReference type="PIRSF" id="PIRSF000709">
    <property type="entry name" value="6PFK_2-Ptase"/>
    <property type="match status" value="1"/>
</dbReference>
<dbReference type="AlphaFoldDB" id="H6L710"/>
<dbReference type="OrthoDB" id="9782128at2"/>
<dbReference type="InterPro" id="IPR029033">
    <property type="entry name" value="His_PPase_superfam"/>
</dbReference>
<organism evidence="1 2">
    <name type="scientific">Saprospira grandis (strain Lewin)</name>
    <dbReference type="NCBI Taxonomy" id="984262"/>
    <lineage>
        <taxon>Bacteria</taxon>
        <taxon>Pseudomonadati</taxon>
        <taxon>Bacteroidota</taxon>
        <taxon>Saprospiria</taxon>
        <taxon>Saprospirales</taxon>
        <taxon>Saprospiraceae</taxon>
        <taxon>Saprospira</taxon>
    </lineage>
</organism>
<dbReference type="InterPro" id="IPR003094">
    <property type="entry name" value="6Pfruct_kin"/>
</dbReference>
<proteinExistence type="predicted"/>
<dbReference type="Proteomes" id="UP000007519">
    <property type="component" value="Chromosome"/>
</dbReference>
<dbReference type="GO" id="GO:0003873">
    <property type="term" value="F:6-phosphofructo-2-kinase activity"/>
    <property type="evidence" value="ECO:0007669"/>
    <property type="project" value="TreeGrafter"/>
</dbReference>
<dbReference type="SMART" id="SM00855">
    <property type="entry name" value="PGAM"/>
    <property type="match status" value="1"/>
</dbReference>
<evidence type="ECO:0000313" key="2">
    <source>
        <dbReference type="Proteomes" id="UP000007519"/>
    </source>
</evidence>
<sequence>MAQKTLYIYRHGRTRYNLEHRVQGRGVNSSLDAHGLAQRDAFFEHYKSEGFELLLASSLKRSQESIAPFGLQLEQDIWHWPELDEVSWGIFEGQASTPEMHQNYKALMNAWGRGEYSAKIPQGESALEMAGRLRLALHKIEQLPQQKILICTHGATLSFLSALLQGQELKALRQYKHHNTGLSIFEQDGPHYRLKAQNEVEHLRLRNLLD</sequence>
<dbReference type="EMBL" id="CP002831">
    <property type="protein sequence ID" value="AFC26440.1"/>
    <property type="molecule type" value="Genomic_DNA"/>
</dbReference>
<reference evidence="1 2" key="1">
    <citation type="journal article" date="2012" name="Stand. Genomic Sci.">
        <title>Complete genome sequencing and analysis of Saprospira grandis str. Lewin, a predatory marine bacterium.</title>
        <authorList>
            <person name="Saw J.H."/>
            <person name="Yuryev A."/>
            <person name="Kanbe M."/>
            <person name="Hou S."/>
            <person name="Young A.G."/>
            <person name="Aizawa S."/>
            <person name="Alam M."/>
        </authorList>
    </citation>
    <scope>NUCLEOTIDE SEQUENCE [LARGE SCALE GENOMIC DNA]</scope>
    <source>
        <strain evidence="1 2">Lewin</strain>
    </source>
</reference>
<dbReference type="SUPFAM" id="SSF53254">
    <property type="entry name" value="Phosphoglycerate mutase-like"/>
    <property type="match status" value="1"/>
</dbReference>
<gene>
    <name evidence="1" type="ordered locus">SGRA_3724</name>
</gene>
<dbReference type="eggNOG" id="COG0406">
    <property type="taxonomic scope" value="Bacteria"/>
</dbReference>
<dbReference type="Gene3D" id="3.40.50.1240">
    <property type="entry name" value="Phosphoglycerate mutase-like"/>
    <property type="match status" value="1"/>
</dbReference>
<dbReference type="PANTHER" id="PTHR10606">
    <property type="entry name" value="6-PHOSPHOFRUCTO-2-KINASE/FRUCTOSE-2,6-BISPHOSPHATASE"/>
    <property type="match status" value="1"/>
</dbReference>
<dbReference type="STRING" id="984262.SGRA_3724"/>
<keyword evidence="2" id="KW-1185">Reference proteome</keyword>
<dbReference type="CDD" id="cd07067">
    <property type="entry name" value="HP_PGM_like"/>
    <property type="match status" value="1"/>
</dbReference>
<dbReference type="RefSeq" id="WP_015694029.1">
    <property type="nucleotide sequence ID" value="NC_016940.1"/>
</dbReference>
<dbReference type="GO" id="GO:0006003">
    <property type="term" value="P:fructose 2,6-bisphosphate metabolic process"/>
    <property type="evidence" value="ECO:0007669"/>
    <property type="project" value="InterPro"/>
</dbReference>
<dbReference type="PANTHER" id="PTHR10606:SF44">
    <property type="entry name" value="6-PHOSPHOFRUCTO 2-KINASE_FRUCTOSE 2,6-BISPHOSPHATASE LONG FORM"/>
    <property type="match status" value="1"/>
</dbReference>
<accession>H6L710</accession>
<name>H6L710_SAPGL</name>
<evidence type="ECO:0000313" key="1">
    <source>
        <dbReference type="EMBL" id="AFC26440.1"/>
    </source>
</evidence>
<protein>
    <submittedName>
        <fullName evidence="1">Phosphoglycerate mutase-like protein</fullName>
    </submittedName>
</protein>
<dbReference type="GO" id="GO:0004331">
    <property type="term" value="F:fructose-2,6-bisphosphate 2-phosphatase activity"/>
    <property type="evidence" value="ECO:0007669"/>
    <property type="project" value="TreeGrafter"/>
</dbReference>
<dbReference type="GO" id="GO:0005829">
    <property type="term" value="C:cytosol"/>
    <property type="evidence" value="ECO:0007669"/>
    <property type="project" value="TreeGrafter"/>
</dbReference>
<dbReference type="InterPro" id="IPR013078">
    <property type="entry name" value="His_Pase_superF_clade-1"/>
</dbReference>
<dbReference type="GO" id="GO:0005524">
    <property type="term" value="F:ATP binding"/>
    <property type="evidence" value="ECO:0007669"/>
    <property type="project" value="InterPro"/>
</dbReference>
<dbReference type="HOGENOM" id="CLU_033323_9_5_10"/>
<dbReference type="KEGG" id="sgn:SGRA_3724"/>
<dbReference type="Pfam" id="PF00300">
    <property type="entry name" value="His_Phos_1"/>
    <property type="match status" value="1"/>
</dbReference>